<dbReference type="VEuPathDB" id="VectorBase:ISCI012756"/>
<organism>
    <name type="scientific">Ixodes scapularis</name>
    <name type="common">Black-legged tick</name>
    <name type="synonym">Deer tick</name>
    <dbReference type="NCBI Taxonomy" id="6945"/>
    <lineage>
        <taxon>Eukaryota</taxon>
        <taxon>Metazoa</taxon>
        <taxon>Ecdysozoa</taxon>
        <taxon>Arthropoda</taxon>
        <taxon>Chelicerata</taxon>
        <taxon>Arachnida</taxon>
        <taxon>Acari</taxon>
        <taxon>Parasitiformes</taxon>
        <taxon>Ixodida</taxon>
        <taxon>Ixodoidea</taxon>
        <taxon>Ixodidae</taxon>
        <taxon>Ixodinae</taxon>
        <taxon>Ixodes</taxon>
    </lineage>
</organism>
<gene>
    <name evidence="1" type="ORF">IscW_ISCW012756</name>
</gene>
<dbReference type="EnsemblMetazoa" id="ISCW012756-RA">
    <property type="protein sequence ID" value="ISCW012756-PA"/>
    <property type="gene ID" value="ISCW012756"/>
</dbReference>
<keyword evidence="3" id="KW-1185">Reference proteome</keyword>
<reference evidence="2" key="2">
    <citation type="submission" date="2020-05" db="UniProtKB">
        <authorList>
            <consortium name="EnsemblMetazoa"/>
        </authorList>
    </citation>
    <scope>IDENTIFICATION</scope>
    <source>
        <strain evidence="2">wikel</strain>
    </source>
</reference>
<reference evidence="1 3" key="1">
    <citation type="submission" date="2008-03" db="EMBL/GenBank/DDBJ databases">
        <title>Annotation of Ixodes scapularis.</title>
        <authorList>
            <consortium name="Ixodes scapularis Genome Project Consortium"/>
            <person name="Caler E."/>
            <person name="Hannick L.I."/>
            <person name="Bidwell S."/>
            <person name="Joardar V."/>
            <person name="Thiagarajan M."/>
            <person name="Amedeo P."/>
            <person name="Galinsky K.J."/>
            <person name="Schobel S."/>
            <person name="Inman J."/>
            <person name="Hostetler J."/>
            <person name="Miller J."/>
            <person name="Hammond M."/>
            <person name="Megy K."/>
            <person name="Lawson D."/>
            <person name="Kodira C."/>
            <person name="Sutton G."/>
            <person name="Meyer J."/>
            <person name="Hill C.A."/>
            <person name="Birren B."/>
            <person name="Nene V."/>
            <person name="Collins F."/>
            <person name="Alarcon-Chaidez F."/>
            <person name="Wikel S."/>
            <person name="Strausberg R."/>
        </authorList>
    </citation>
    <scope>NUCLEOTIDE SEQUENCE [LARGE SCALE GENOMIC DNA]</scope>
    <source>
        <strain evidence="3">Wikel</strain>
        <strain evidence="1">Wikel colony</strain>
    </source>
</reference>
<dbReference type="AlphaFoldDB" id="B7QB51"/>
<evidence type="ECO:0000313" key="1">
    <source>
        <dbReference type="EMBL" id="EEC16073.1"/>
    </source>
</evidence>
<accession>B7QB51</accession>
<dbReference type="VEuPathDB" id="VectorBase:ISCW012756"/>
<sequence length="104" mass="11453">MGTLVSEHAAEGKMRRGWRPLEIERHDVARARLCGASRAAGAMWSVSPRHSAGFWRTFTQGAGRFLQAAGSPGRAPVGDPFRGGLVHPRTVRVFRAGRPQFRFI</sequence>
<protein>
    <submittedName>
        <fullName evidence="1 2">Uncharacterized protein</fullName>
    </submittedName>
</protein>
<dbReference type="HOGENOM" id="CLU_2252977_0_0_1"/>
<dbReference type="PaxDb" id="6945-B7QB51"/>
<dbReference type="Proteomes" id="UP000001555">
    <property type="component" value="Unassembled WGS sequence"/>
</dbReference>
<proteinExistence type="predicted"/>
<evidence type="ECO:0000313" key="3">
    <source>
        <dbReference type="Proteomes" id="UP000001555"/>
    </source>
</evidence>
<evidence type="ECO:0000313" key="2">
    <source>
        <dbReference type="EnsemblMetazoa" id="ISCW012756-PA"/>
    </source>
</evidence>
<dbReference type="EMBL" id="ABJB010536258">
    <property type="status" value="NOT_ANNOTATED_CDS"/>
    <property type="molecule type" value="Genomic_DNA"/>
</dbReference>
<dbReference type="EMBL" id="DS899156">
    <property type="protein sequence ID" value="EEC16073.1"/>
    <property type="molecule type" value="Genomic_DNA"/>
</dbReference>
<dbReference type="InParanoid" id="B7QB51"/>
<name>B7QB51_IXOSC</name>